<dbReference type="InterPro" id="IPR001789">
    <property type="entry name" value="Sig_transdc_resp-reg_receiver"/>
</dbReference>
<dbReference type="PANTHER" id="PTHR37299:SF1">
    <property type="entry name" value="STAGE 0 SPORULATION PROTEIN A HOMOLOG"/>
    <property type="match status" value="1"/>
</dbReference>
<comment type="caution">
    <text evidence="4">The sequence shown here is derived from an EMBL/GenBank/DDBJ whole genome shotgun (WGS) entry which is preliminary data.</text>
</comment>
<sequence length="246" mass="27848">MKAVIIDDEPNARSTLRGMLNMLFQDLEIVGEADGVASGKTIIETHRPEIVFLDIRMKDGTGFDMLRQLKTRDFALVFLTAHDDHAIEAFRFSATDYLLKPVDPDDLKDAVEKVRRHNTNNQALLGTLMENIQQASAPSKKLALKSSEAIHIVCTDDIIRCESMDNYTRFILKDQKPLVISRPLKAFDEMLEGVGFLRIHQSHLINLSHIRKIDRKGGFIVELSDGSEAPVSVRKKEKLLKRLQTI</sequence>
<evidence type="ECO:0000313" key="4">
    <source>
        <dbReference type="EMBL" id="PWD99319.1"/>
    </source>
</evidence>
<proteinExistence type="predicted"/>
<feature type="modified residue" description="4-aspartylphosphate" evidence="1">
    <location>
        <position position="54"/>
    </location>
</feature>
<dbReference type="Proteomes" id="UP000244956">
    <property type="component" value="Unassembled WGS sequence"/>
</dbReference>
<dbReference type="SMART" id="SM00448">
    <property type="entry name" value="REC"/>
    <property type="match status" value="1"/>
</dbReference>
<dbReference type="Pfam" id="PF04397">
    <property type="entry name" value="LytTR"/>
    <property type="match status" value="1"/>
</dbReference>
<dbReference type="PROSITE" id="PS50110">
    <property type="entry name" value="RESPONSE_REGULATORY"/>
    <property type="match status" value="1"/>
</dbReference>
<keyword evidence="1" id="KW-0597">Phosphoprotein</keyword>
<dbReference type="InterPro" id="IPR011006">
    <property type="entry name" value="CheY-like_superfamily"/>
</dbReference>
<dbReference type="OrthoDB" id="1490554at2"/>
<feature type="domain" description="Response regulatory" evidence="2">
    <location>
        <begin position="2"/>
        <end position="115"/>
    </location>
</feature>
<dbReference type="InterPro" id="IPR046947">
    <property type="entry name" value="LytR-like"/>
</dbReference>
<dbReference type="EMBL" id="QEWP01000008">
    <property type="protein sequence ID" value="PWD99319.1"/>
    <property type="molecule type" value="Genomic_DNA"/>
</dbReference>
<protein>
    <submittedName>
        <fullName evidence="4">DNA-binding response regulator</fullName>
    </submittedName>
</protein>
<keyword evidence="4" id="KW-0238">DNA-binding</keyword>
<keyword evidence="5" id="KW-1185">Reference proteome</keyword>
<evidence type="ECO:0000259" key="3">
    <source>
        <dbReference type="PROSITE" id="PS50930"/>
    </source>
</evidence>
<reference evidence="4 5" key="1">
    <citation type="submission" date="2018-05" db="EMBL/GenBank/DDBJ databases">
        <title>Marinilabilia rubrum sp. nov., isolated from saltern sediment.</title>
        <authorList>
            <person name="Zhang R."/>
        </authorList>
    </citation>
    <scope>NUCLEOTIDE SEQUENCE [LARGE SCALE GENOMIC DNA]</scope>
    <source>
        <strain evidence="4 5">WTE16</strain>
    </source>
</reference>
<evidence type="ECO:0000259" key="2">
    <source>
        <dbReference type="PROSITE" id="PS50110"/>
    </source>
</evidence>
<gene>
    <name evidence="4" type="ORF">DDZ16_11160</name>
</gene>
<dbReference type="SMART" id="SM00850">
    <property type="entry name" value="LytTR"/>
    <property type="match status" value="1"/>
</dbReference>
<dbReference type="Pfam" id="PF00072">
    <property type="entry name" value="Response_reg"/>
    <property type="match status" value="1"/>
</dbReference>
<dbReference type="SUPFAM" id="SSF52172">
    <property type="entry name" value="CheY-like"/>
    <property type="match status" value="1"/>
</dbReference>
<dbReference type="PROSITE" id="PS50930">
    <property type="entry name" value="HTH_LYTTR"/>
    <property type="match status" value="1"/>
</dbReference>
<dbReference type="GO" id="GO:0003677">
    <property type="term" value="F:DNA binding"/>
    <property type="evidence" value="ECO:0007669"/>
    <property type="project" value="UniProtKB-KW"/>
</dbReference>
<name>A0A2U2B8C8_9BACT</name>
<feature type="domain" description="HTH LytTR-type" evidence="3">
    <location>
        <begin position="142"/>
        <end position="245"/>
    </location>
</feature>
<dbReference type="GO" id="GO:0000156">
    <property type="term" value="F:phosphorelay response regulator activity"/>
    <property type="evidence" value="ECO:0007669"/>
    <property type="project" value="InterPro"/>
</dbReference>
<accession>A0A2U2B8C8</accession>
<dbReference type="InterPro" id="IPR007492">
    <property type="entry name" value="LytTR_DNA-bd_dom"/>
</dbReference>
<dbReference type="AlphaFoldDB" id="A0A2U2B8C8"/>
<evidence type="ECO:0000313" key="5">
    <source>
        <dbReference type="Proteomes" id="UP000244956"/>
    </source>
</evidence>
<dbReference type="Gene3D" id="2.40.50.1020">
    <property type="entry name" value="LytTr DNA-binding domain"/>
    <property type="match status" value="1"/>
</dbReference>
<evidence type="ECO:0000256" key="1">
    <source>
        <dbReference type="PROSITE-ProRule" id="PRU00169"/>
    </source>
</evidence>
<dbReference type="PANTHER" id="PTHR37299">
    <property type="entry name" value="TRANSCRIPTIONAL REGULATOR-RELATED"/>
    <property type="match status" value="1"/>
</dbReference>
<dbReference type="RefSeq" id="WP_109264719.1">
    <property type="nucleotide sequence ID" value="NZ_QEWP01000008.1"/>
</dbReference>
<dbReference type="Gene3D" id="3.40.50.2300">
    <property type="match status" value="1"/>
</dbReference>
<organism evidence="4 5">
    <name type="scientific">Marinilabilia rubra</name>
    <dbReference type="NCBI Taxonomy" id="2162893"/>
    <lineage>
        <taxon>Bacteria</taxon>
        <taxon>Pseudomonadati</taxon>
        <taxon>Bacteroidota</taxon>
        <taxon>Bacteroidia</taxon>
        <taxon>Marinilabiliales</taxon>
        <taxon>Marinilabiliaceae</taxon>
        <taxon>Marinilabilia</taxon>
    </lineage>
</organism>